<dbReference type="Proteomes" id="UP001358586">
    <property type="component" value="Chromosome 8"/>
</dbReference>
<dbReference type="EMBL" id="JARKNE010000008">
    <property type="protein sequence ID" value="KAK5812862.1"/>
    <property type="molecule type" value="Genomic_DNA"/>
</dbReference>
<keyword evidence="2" id="KW-1185">Reference proteome</keyword>
<protein>
    <submittedName>
        <fullName evidence="1">Uncharacterized protein</fullName>
    </submittedName>
</protein>
<organism evidence="1 2">
    <name type="scientific">Gossypium arboreum</name>
    <name type="common">Tree cotton</name>
    <name type="synonym">Gossypium nanking</name>
    <dbReference type="NCBI Taxonomy" id="29729"/>
    <lineage>
        <taxon>Eukaryota</taxon>
        <taxon>Viridiplantae</taxon>
        <taxon>Streptophyta</taxon>
        <taxon>Embryophyta</taxon>
        <taxon>Tracheophyta</taxon>
        <taxon>Spermatophyta</taxon>
        <taxon>Magnoliopsida</taxon>
        <taxon>eudicotyledons</taxon>
        <taxon>Gunneridae</taxon>
        <taxon>Pentapetalae</taxon>
        <taxon>rosids</taxon>
        <taxon>malvids</taxon>
        <taxon>Malvales</taxon>
        <taxon>Malvaceae</taxon>
        <taxon>Malvoideae</taxon>
        <taxon>Gossypium</taxon>
    </lineage>
</organism>
<evidence type="ECO:0000313" key="2">
    <source>
        <dbReference type="Proteomes" id="UP001358586"/>
    </source>
</evidence>
<comment type="caution">
    <text evidence="1">The sequence shown here is derived from an EMBL/GenBank/DDBJ whole genome shotgun (WGS) entry which is preliminary data.</text>
</comment>
<reference evidence="1 2" key="1">
    <citation type="submission" date="2023-03" db="EMBL/GenBank/DDBJ databases">
        <title>WGS of Gossypium arboreum.</title>
        <authorList>
            <person name="Yu D."/>
        </authorList>
    </citation>
    <scope>NUCLEOTIDE SEQUENCE [LARGE SCALE GENOMIC DNA]</scope>
    <source>
        <tissue evidence="1">Leaf</tissue>
    </source>
</reference>
<name>A0ABR0P485_GOSAR</name>
<accession>A0ABR0P485</accession>
<proteinExistence type="predicted"/>
<sequence>MNLSKIFHGECTPHRTSSTINLTYPHNAYHQPVRKDDMEGMLRDAFNMHSHGLQSFPHEIIAFDDCDIGENAFSETGKSVPDEEPNGEAAKFYKLLNEMNEKLY</sequence>
<gene>
    <name evidence="1" type="ORF">PVK06_028305</name>
</gene>
<evidence type="ECO:0000313" key="1">
    <source>
        <dbReference type="EMBL" id="KAK5812862.1"/>
    </source>
</evidence>